<dbReference type="RefSeq" id="WP_108113679.1">
    <property type="nucleotide sequence ID" value="NZ_QBKT01000002.1"/>
</dbReference>
<accession>A0A2T6C2Y7</accession>
<dbReference type="Proteomes" id="UP000244090">
    <property type="component" value="Unassembled WGS sequence"/>
</dbReference>
<proteinExistence type="predicted"/>
<sequence length="339" mass="38219">MQKKLLFSFFLLITALASAQIGGRYTYQFLNLISSPRQAALGGKIITNYDKDVNQALFNPATINYRMDNQLSVNYVNYLGDVNYGSAAYAYTWDRRVQTFHAGVTYVSYGQFDGYDVEGNSTGSFTGNEVALSLGYAYNIPRTDIHVGANAKFINSKLEQYNSFGGAVDLGIMYINEELEFNVALVARNIGIQFTTYAGVQEQLPFELILGLSQKLEHVPIRWHLTFENLQEWNIAFANPNRAEQSIEGGTTEEKVGFLQNVIRRTIVGVELFPDRGFNIRLGYNFRRGEELKIIDQRNFSGITAGFGLRINKLKFDYTYARYAIAANTSMFGVTINLQ</sequence>
<evidence type="ECO:0000313" key="3">
    <source>
        <dbReference type="Proteomes" id="UP000244090"/>
    </source>
</evidence>
<evidence type="ECO:0000256" key="1">
    <source>
        <dbReference type="SAM" id="SignalP"/>
    </source>
</evidence>
<reference evidence="2 3" key="1">
    <citation type="submission" date="2018-04" db="EMBL/GenBank/DDBJ databases">
        <title>Genomic Encyclopedia of Archaeal and Bacterial Type Strains, Phase II (KMG-II): from individual species to whole genera.</title>
        <authorList>
            <person name="Goeker M."/>
        </authorList>
    </citation>
    <scope>NUCLEOTIDE SEQUENCE [LARGE SCALE GENOMIC DNA]</scope>
    <source>
        <strain evidence="2 3">DSM 25731</strain>
    </source>
</reference>
<evidence type="ECO:0000313" key="2">
    <source>
        <dbReference type="EMBL" id="PTX62689.1"/>
    </source>
</evidence>
<dbReference type="NCBIfam" id="NF033709">
    <property type="entry name" value="PorV_fam"/>
    <property type="match status" value="1"/>
</dbReference>
<gene>
    <name evidence="2" type="ORF">C8N46_10285</name>
</gene>
<keyword evidence="3" id="KW-1185">Reference proteome</keyword>
<dbReference type="EMBL" id="QBKT01000002">
    <property type="protein sequence ID" value="PTX62689.1"/>
    <property type="molecule type" value="Genomic_DNA"/>
</dbReference>
<organism evidence="2 3">
    <name type="scientific">Kordia periserrulae</name>
    <dbReference type="NCBI Taxonomy" id="701523"/>
    <lineage>
        <taxon>Bacteria</taxon>
        <taxon>Pseudomonadati</taxon>
        <taxon>Bacteroidota</taxon>
        <taxon>Flavobacteriia</taxon>
        <taxon>Flavobacteriales</taxon>
        <taxon>Flavobacteriaceae</taxon>
        <taxon>Kordia</taxon>
    </lineage>
</organism>
<name>A0A2T6C2Y7_9FLAO</name>
<dbReference type="NCBIfam" id="NF033711">
    <property type="entry name" value="T9SS_PorQ"/>
    <property type="match status" value="1"/>
</dbReference>
<protein>
    <recommendedName>
        <fullName evidence="4">Penicillin-binding protein</fullName>
    </recommendedName>
</protein>
<keyword evidence="1" id="KW-0732">Signal</keyword>
<dbReference type="AlphaFoldDB" id="A0A2T6C2Y7"/>
<feature type="signal peptide" evidence="1">
    <location>
        <begin position="1"/>
        <end position="19"/>
    </location>
</feature>
<feature type="chain" id="PRO_5015489030" description="Penicillin-binding protein" evidence="1">
    <location>
        <begin position="20"/>
        <end position="339"/>
    </location>
</feature>
<comment type="caution">
    <text evidence="2">The sequence shown here is derived from an EMBL/GenBank/DDBJ whole genome shotgun (WGS) entry which is preliminary data.</text>
</comment>
<evidence type="ECO:0008006" key="4">
    <source>
        <dbReference type="Google" id="ProtNLM"/>
    </source>
</evidence>
<dbReference type="OrthoDB" id="9809953at2"/>